<sequence>MNYSITSIESDLLNLHNSTVLNNTNATATSSSLLNLDLQSWILQELATVVLILCFSLTLITIGSYSTISKPKDAGDPRDDMYSNENFDPTDMDNSRYFITNKFGLESIGISELTWTHVFMFPVVAGLAISGMYYCLKNKISISSIIKWYFILLTPANTYFTFNTLLTMAARRVTHLFGKDSRAVFERYRFAIAKDQELFPLGVLENIDLDKFIDEGENTKGKKTDDDSEDDPAAKKVVKTLKLKQYIEDQKLTIFGETDLQSGAFEFDGVFDLKFLLLLPASLFISYTFYKNYTSWKWSNFIAFNFVISSFSQFQLTNFKLAYGLLLGLFFYDIYFVFGTEIMMTVATKMDVPMKLSIPKLYDSGLSILGLGDIVIPGLLCNLCLRFDVARHYKKNTDEPFHHLTNYPTPYFTVSLIFYSIGIIATLVALNVFQTGQPALLYIVPSLLLGITGYSFAKGELDQFWSFSDSIKPFDHNDGDDSDEDEEYVPEEIDDELDAFIAKVERKRAQDEGLSETDIDDLYNEDDDDTFVIEVDEGEEEGEDDGDSDEEDSDEGIDTEESDEDAGWEFREDLSILIRDLNDEPREWYTSDEEED</sequence>
<dbReference type="RefSeq" id="XP_051609721.1">
    <property type="nucleotide sequence ID" value="XM_051750985.1"/>
</dbReference>
<organism evidence="10 11">
    <name type="scientific">Candida theae</name>
    <dbReference type="NCBI Taxonomy" id="1198502"/>
    <lineage>
        <taxon>Eukaryota</taxon>
        <taxon>Fungi</taxon>
        <taxon>Dikarya</taxon>
        <taxon>Ascomycota</taxon>
        <taxon>Saccharomycotina</taxon>
        <taxon>Pichiomycetes</taxon>
        <taxon>Debaryomycetaceae</taxon>
        <taxon>Candida/Lodderomyces clade</taxon>
        <taxon>Candida</taxon>
    </lineage>
</organism>
<dbReference type="AlphaFoldDB" id="A0AAD5FZL8"/>
<feature type="compositionally biased region" description="Acidic residues" evidence="8">
    <location>
        <begin position="513"/>
        <end position="567"/>
    </location>
</feature>
<evidence type="ECO:0000313" key="10">
    <source>
        <dbReference type="EMBL" id="KAI5961324.1"/>
    </source>
</evidence>
<evidence type="ECO:0000256" key="7">
    <source>
        <dbReference type="ARBA" id="ARBA00023136"/>
    </source>
</evidence>
<evidence type="ECO:0000313" key="11">
    <source>
        <dbReference type="Proteomes" id="UP001204833"/>
    </source>
</evidence>
<dbReference type="Proteomes" id="UP001204833">
    <property type="component" value="Unassembled WGS sequence"/>
</dbReference>
<dbReference type="EMBL" id="JAIHNG010000077">
    <property type="protein sequence ID" value="KAI5961324.1"/>
    <property type="molecule type" value="Genomic_DNA"/>
</dbReference>
<dbReference type="SMART" id="SM00730">
    <property type="entry name" value="PSN"/>
    <property type="match status" value="1"/>
</dbReference>
<dbReference type="GO" id="GO:0098553">
    <property type="term" value="C:lumenal side of endoplasmic reticulum membrane"/>
    <property type="evidence" value="ECO:0007669"/>
    <property type="project" value="TreeGrafter"/>
</dbReference>
<feature type="transmembrane region" description="Helical" evidence="9">
    <location>
        <begin position="439"/>
        <end position="457"/>
    </location>
</feature>
<reference evidence="10 11" key="1">
    <citation type="journal article" date="2022" name="DNA Res.">
        <title>Genome analysis of five recently described species of the CUG-Ser clade uncovers Candida theae as a new hybrid lineage with pathogenic potential in the Candida parapsilosis species complex.</title>
        <authorList>
            <person name="Mixao V."/>
            <person name="Del Olmo V."/>
            <person name="Hegedusova E."/>
            <person name="Saus E."/>
            <person name="Pryszcz L."/>
            <person name="Cillingova A."/>
            <person name="Nosek J."/>
            <person name="Gabaldon T."/>
        </authorList>
    </citation>
    <scope>NUCLEOTIDE SEQUENCE [LARGE SCALE GENOMIC DNA]</scope>
    <source>
        <strain evidence="10 11">CBS 12239</strain>
    </source>
</reference>
<proteinExistence type="inferred from homology"/>
<protein>
    <submittedName>
        <fullName evidence="10">Uncharacterized protein</fullName>
    </submittedName>
</protein>
<evidence type="ECO:0000256" key="3">
    <source>
        <dbReference type="ARBA" id="ARBA00022692"/>
    </source>
</evidence>
<dbReference type="GO" id="GO:0033619">
    <property type="term" value="P:membrane protein proteolysis"/>
    <property type="evidence" value="ECO:0007669"/>
    <property type="project" value="TreeGrafter"/>
</dbReference>
<feature type="transmembrane region" description="Helical" evidence="9">
    <location>
        <begin position="411"/>
        <end position="433"/>
    </location>
</feature>
<name>A0AAD5FZL8_9ASCO</name>
<dbReference type="GO" id="GO:0006465">
    <property type="term" value="P:signal peptide processing"/>
    <property type="evidence" value="ECO:0007669"/>
    <property type="project" value="TreeGrafter"/>
</dbReference>
<evidence type="ECO:0000256" key="4">
    <source>
        <dbReference type="ARBA" id="ARBA00022801"/>
    </source>
</evidence>
<evidence type="ECO:0000256" key="9">
    <source>
        <dbReference type="SAM" id="Phobius"/>
    </source>
</evidence>
<keyword evidence="6 9" id="KW-1133">Transmembrane helix</keyword>
<evidence type="ECO:0000256" key="5">
    <source>
        <dbReference type="ARBA" id="ARBA00022824"/>
    </source>
</evidence>
<keyword evidence="7 9" id="KW-0472">Membrane</keyword>
<dbReference type="PANTHER" id="PTHR12174:SF23">
    <property type="entry name" value="MINOR HISTOCOMPATIBILITY ANTIGEN H13"/>
    <property type="match status" value="1"/>
</dbReference>
<dbReference type="GO" id="GO:0098554">
    <property type="term" value="C:cytoplasmic side of endoplasmic reticulum membrane"/>
    <property type="evidence" value="ECO:0007669"/>
    <property type="project" value="TreeGrafter"/>
</dbReference>
<comment type="caution">
    <text evidence="10">The sequence shown here is derived from an EMBL/GenBank/DDBJ whole genome shotgun (WGS) entry which is preliminary data.</text>
</comment>
<accession>A0AAD5FZL8</accession>
<dbReference type="GeneID" id="76149806"/>
<gene>
    <name evidence="10" type="ORF">KGF57_001747</name>
</gene>
<evidence type="ECO:0000256" key="1">
    <source>
        <dbReference type="ARBA" id="ARBA00004477"/>
    </source>
</evidence>
<evidence type="ECO:0000256" key="6">
    <source>
        <dbReference type="ARBA" id="ARBA00022989"/>
    </source>
</evidence>
<feature type="transmembrane region" description="Helical" evidence="9">
    <location>
        <begin position="366"/>
        <end position="385"/>
    </location>
</feature>
<feature type="transmembrane region" description="Helical" evidence="9">
    <location>
        <begin position="273"/>
        <end position="290"/>
    </location>
</feature>
<dbReference type="PANTHER" id="PTHR12174">
    <property type="entry name" value="SIGNAL PEPTIDE PEPTIDASE"/>
    <property type="match status" value="1"/>
</dbReference>
<dbReference type="GO" id="GO:0042500">
    <property type="term" value="F:aspartic endopeptidase activity, intramembrane cleaving"/>
    <property type="evidence" value="ECO:0007669"/>
    <property type="project" value="InterPro"/>
</dbReference>
<comment type="subcellular location">
    <subcellularLocation>
        <location evidence="1">Endoplasmic reticulum membrane</location>
        <topology evidence="1">Multi-pass membrane protein</topology>
    </subcellularLocation>
</comment>
<feature type="region of interest" description="Disordered" evidence="8">
    <location>
        <begin position="512"/>
        <end position="571"/>
    </location>
</feature>
<feature type="transmembrane region" description="Helical" evidence="9">
    <location>
        <begin position="46"/>
        <end position="68"/>
    </location>
</feature>
<feature type="transmembrane region" description="Helical" evidence="9">
    <location>
        <begin position="321"/>
        <end position="346"/>
    </location>
</feature>
<evidence type="ECO:0000256" key="2">
    <source>
        <dbReference type="ARBA" id="ARBA00006859"/>
    </source>
</evidence>
<feature type="transmembrane region" description="Helical" evidence="9">
    <location>
        <begin position="148"/>
        <end position="170"/>
    </location>
</feature>
<dbReference type="InterPro" id="IPR006639">
    <property type="entry name" value="Preselin/SPP"/>
</dbReference>
<dbReference type="InterPro" id="IPR007369">
    <property type="entry name" value="Peptidase_A22B_SPP"/>
</dbReference>
<keyword evidence="3 9" id="KW-0812">Transmembrane</keyword>
<keyword evidence="11" id="KW-1185">Reference proteome</keyword>
<evidence type="ECO:0000256" key="8">
    <source>
        <dbReference type="SAM" id="MobiDB-lite"/>
    </source>
</evidence>
<dbReference type="Pfam" id="PF04258">
    <property type="entry name" value="Peptidase_A22B"/>
    <property type="match status" value="1"/>
</dbReference>
<keyword evidence="4" id="KW-0378">Hydrolase</keyword>
<feature type="transmembrane region" description="Helical" evidence="9">
    <location>
        <begin position="115"/>
        <end position="136"/>
    </location>
</feature>
<keyword evidence="5" id="KW-0256">Endoplasmic reticulum</keyword>
<comment type="similarity">
    <text evidence="2">Belongs to the peptidase A22B family.</text>
</comment>